<evidence type="ECO:0000256" key="1">
    <source>
        <dbReference type="ARBA" id="ARBA00006484"/>
    </source>
</evidence>
<dbReference type="SUPFAM" id="SSF51735">
    <property type="entry name" value="NAD(P)-binding Rossmann-fold domains"/>
    <property type="match status" value="1"/>
</dbReference>
<keyword evidence="2" id="KW-0560">Oxidoreductase</keyword>
<comment type="similarity">
    <text evidence="1">Belongs to the short-chain dehydrogenases/reductases (SDR) family.</text>
</comment>
<evidence type="ECO:0000259" key="3">
    <source>
        <dbReference type="SMART" id="SM00822"/>
    </source>
</evidence>
<dbReference type="RefSeq" id="WP_066499243.1">
    <property type="nucleotide sequence ID" value="NZ_BJMO01000005.1"/>
</dbReference>
<organism evidence="4 5">
    <name type="scientific">Sinomonas atrocyanea</name>
    <dbReference type="NCBI Taxonomy" id="37927"/>
    <lineage>
        <taxon>Bacteria</taxon>
        <taxon>Bacillati</taxon>
        <taxon>Actinomycetota</taxon>
        <taxon>Actinomycetes</taxon>
        <taxon>Micrococcales</taxon>
        <taxon>Micrococcaceae</taxon>
        <taxon>Sinomonas</taxon>
    </lineage>
</organism>
<dbReference type="Proteomes" id="UP000070134">
    <property type="component" value="Chromosome"/>
</dbReference>
<dbReference type="KEGG" id="satk:SA2016_2873"/>
<dbReference type="STRING" id="37927.SA2016_2873"/>
<evidence type="ECO:0000256" key="2">
    <source>
        <dbReference type="ARBA" id="ARBA00023002"/>
    </source>
</evidence>
<gene>
    <name evidence="4" type="ORF">SA2016_2873</name>
</gene>
<keyword evidence="5" id="KW-1185">Reference proteome</keyword>
<dbReference type="Pfam" id="PF13561">
    <property type="entry name" value="adh_short_C2"/>
    <property type="match status" value="1"/>
</dbReference>
<reference evidence="4 5" key="1">
    <citation type="submission" date="2016-02" db="EMBL/GenBank/DDBJ databases">
        <title>Complete genome of Sinomonas atrocyanea KCTC 3377.</title>
        <authorList>
            <person name="Kim K.M."/>
        </authorList>
    </citation>
    <scope>NUCLEOTIDE SEQUENCE [LARGE SCALE GENOMIC DNA]</scope>
    <source>
        <strain evidence="4 5">KCTC 3377</strain>
    </source>
</reference>
<dbReference type="PRINTS" id="PR00081">
    <property type="entry name" value="GDHRDH"/>
</dbReference>
<evidence type="ECO:0000313" key="5">
    <source>
        <dbReference type="Proteomes" id="UP000070134"/>
    </source>
</evidence>
<accession>A0A127A247</accession>
<dbReference type="PANTHER" id="PTHR48107:SF7">
    <property type="entry name" value="RE15974P"/>
    <property type="match status" value="1"/>
</dbReference>
<dbReference type="FunFam" id="3.40.50.720:FF:000084">
    <property type="entry name" value="Short-chain dehydrogenase reductase"/>
    <property type="match status" value="1"/>
</dbReference>
<sequence length="247" mass="25415">MPATDDHRVALVTGASRGIGRAVAERLAADGCSLALGYGQDAGAAEEVVAAVEGLGSRAVPVQADVTDPAAVAALFDAAEEAFGGVDVVVHAAARMSLSPLAEFDLEELERMLRTNVLGTFVVSQQAARRVRCGGAVVNFSSSVIGRVLPGYTGYAASKAAVEAMTFVLAHELRGRDITVNAIAPGPTATDMFLEGKSPEQVEFFANASPLERLGTPEDIANAVAFLVGPSGHWINGQALRANGGLN</sequence>
<dbReference type="InterPro" id="IPR057326">
    <property type="entry name" value="KR_dom"/>
</dbReference>
<dbReference type="PROSITE" id="PS00061">
    <property type="entry name" value="ADH_SHORT"/>
    <property type="match status" value="1"/>
</dbReference>
<dbReference type="InterPro" id="IPR020904">
    <property type="entry name" value="Sc_DH/Rdtase_CS"/>
</dbReference>
<dbReference type="SMART" id="SM00822">
    <property type="entry name" value="PKS_KR"/>
    <property type="match status" value="1"/>
</dbReference>
<protein>
    <submittedName>
        <fullName evidence="4">3-ketoacyl-ACP reductase</fullName>
    </submittedName>
</protein>
<proteinExistence type="inferred from homology"/>
<dbReference type="PRINTS" id="PR00080">
    <property type="entry name" value="SDRFAMILY"/>
</dbReference>
<dbReference type="Gene3D" id="3.40.50.720">
    <property type="entry name" value="NAD(P)-binding Rossmann-like Domain"/>
    <property type="match status" value="1"/>
</dbReference>
<dbReference type="AlphaFoldDB" id="A0A127A247"/>
<dbReference type="InterPro" id="IPR002347">
    <property type="entry name" value="SDR_fam"/>
</dbReference>
<dbReference type="GO" id="GO:0016614">
    <property type="term" value="F:oxidoreductase activity, acting on CH-OH group of donors"/>
    <property type="evidence" value="ECO:0007669"/>
    <property type="project" value="UniProtKB-ARBA"/>
</dbReference>
<dbReference type="OrthoDB" id="517007at2"/>
<name>A0A127A247_9MICC</name>
<dbReference type="PANTHER" id="PTHR48107">
    <property type="entry name" value="NADPH-DEPENDENT ALDEHYDE REDUCTASE-LIKE PROTEIN, CHLOROPLASTIC-RELATED"/>
    <property type="match status" value="1"/>
</dbReference>
<dbReference type="EMBL" id="CP014518">
    <property type="protein sequence ID" value="AMM33538.1"/>
    <property type="molecule type" value="Genomic_DNA"/>
</dbReference>
<dbReference type="InterPro" id="IPR036291">
    <property type="entry name" value="NAD(P)-bd_dom_sf"/>
</dbReference>
<evidence type="ECO:0000313" key="4">
    <source>
        <dbReference type="EMBL" id="AMM33538.1"/>
    </source>
</evidence>
<feature type="domain" description="Ketoreductase" evidence="3">
    <location>
        <begin position="8"/>
        <end position="186"/>
    </location>
</feature>